<keyword evidence="5" id="KW-0460">Magnesium</keyword>
<evidence type="ECO:0000313" key="7">
    <source>
        <dbReference type="Proteomes" id="UP001629744"/>
    </source>
</evidence>
<dbReference type="CDD" id="cd01637">
    <property type="entry name" value="IMPase_like"/>
    <property type="match status" value="1"/>
</dbReference>
<dbReference type="PROSITE" id="PS00630">
    <property type="entry name" value="IMP_2"/>
    <property type="match status" value="1"/>
</dbReference>
<dbReference type="EMBL" id="JBDLNU010000007">
    <property type="protein sequence ID" value="MFM1731302.1"/>
    <property type="molecule type" value="Genomic_DNA"/>
</dbReference>
<evidence type="ECO:0000256" key="5">
    <source>
        <dbReference type="ARBA" id="ARBA00022842"/>
    </source>
</evidence>
<keyword evidence="4" id="KW-0378">Hydrolase</keyword>
<proteinExistence type="predicted"/>
<evidence type="ECO:0000256" key="1">
    <source>
        <dbReference type="ARBA" id="ARBA00001033"/>
    </source>
</evidence>
<dbReference type="Gene3D" id="3.40.190.80">
    <property type="match status" value="1"/>
</dbReference>
<evidence type="ECO:0000313" key="6">
    <source>
        <dbReference type="EMBL" id="MFM1731302.1"/>
    </source>
</evidence>
<evidence type="ECO:0000256" key="4">
    <source>
        <dbReference type="ARBA" id="ARBA00022801"/>
    </source>
</evidence>
<organism evidence="6 7">
    <name type="scientific">Prescottella soli</name>
    <dbReference type="NCBI Taxonomy" id="1543852"/>
    <lineage>
        <taxon>Bacteria</taxon>
        <taxon>Bacillati</taxon>
        <taxon>Actinomycetota</taxon>
        <taxon>Actinomycetes</taxon>
        <taxon>Mycobacteriales</taxon>
        <taxon>Nocardiaceae</taxon>
        <taxon>Prescottella</taxon>
    </lineage>
</organism>
<dbReference type="Pfam" id="PF00459">
    <property type="entry name" value="Inositol_P"/>
    <property type="match status" value="1"/>
</dbReference>
<dbReference type="PANTHER" id="PTHR20854">
    <property type="entry name" value="INOSITOL MONOPHOSPHATASE"/>
    <property type="match status" value="1"/>
</dbReference>
<dbReference type="PROSITE" id="PS00629">
    <property type="entry name" value="IMP_1"/>
    <property type="match status" value="1"/>
</dbReference>
<dbReference type="SUPFAM" id="SSF56655">
    <property type="entry name" value="Carbohydrate phosphatase"/>
    <property type="match status" value="1"/>
</dbReference>
<dbReference type="RefSeq" id="WP_348605311.1">
    <property type="nucleotide sequence ID" value="NZ_CP157276.1"/>
</dbReference>
<comment type="catalytic activity">
    <reaction evidence="1">
        <text>a myo-inositol phosphate + H2O = myo-inositol + phosphate</text>
        <dbReference type="Rhea" id="RHEA:24056"/>
        <dbReference type="ChEBI" id="CHEBI:15377"/>
        <dbReference type="ChEBI" id="CHEBI:17268"/>
        <dbReference type="ChEBI" id="CHEBI:43474"/>
        <dbReference type="ChEBI" id="CHEBI:84139"/>
        <dbReference type="EC" id="3.1.3.25"/>
    </reaction>
</comment>
<reference evidence="6 7" key="1">
    <citation type="submission" date="2023-11" db="EMBL/GenBank/DDBJ databases">
        <authorList>
            <person name="Val-Calvo J."/>
            <person name="Scortti M."/>
            <person name="Vazquez-Boland J."/>
        </authorList>
    </citation>
    <scope>NUCLEOTIDE SEQUENCE [LARGE SCALE GENOMIC DNA]</scope>
    <source>
        <strain evidence="6 7">DSM 46662</strain>
    </source>
</reference>
<comment type="caution">
    <text evidence="6">The sequence shown here is derived from an EMBL/GenBank/DDBJ whole genome shotgun (WGS) entry which is preliminary data.</text>
</comment>
<protein>
    <recommendedName>
        <fullName evidence="2">inositol-phosphate phosphatase</fullName>
        <ecNumber evidence="2">3.1.3.25</ecNumber>
    </recommendedName>
</protein>
<dbReference type="InterPro" id="IPR000760">
    <property type="entry name" value="Inositol_monophosphatase-like"/>
</dbReference>
<keyword evidence="7" id="KW-1185">Reference proteome</keyword>
<keyword evidence="3" id="KW-0479">Metal-binding</keyword>
<evidence type="ECO:0000256" key="2">
    <source>
        <dbReference type="ARBA" id="ARBA00013106"/>
    </source>
</evidence>
<dbReference type="EC" id="3.1.3.25" evidence="2"/>
<dbReference type="InterPro" id="IPR020583">
    <property type="entry name" value="Inositol_monoP_metal-BS"/>
</dbReference>
<dbReference type="PANTHER" id="PTHR20854:SF4">
    <property type="entry name" value="INOSITOL-1-MONOPHOSPHATASE-RELATED"/>
    <property type="match status" value="1"/>
</dbReference>
<sequence>MSLPRDPLELLAMASDVLDGARDRFVAGLGAPSAVRKGPRDFATAVDLELEKSISAELERRTGIEVHGEEFGGPELSVGDVWILDPIDGTFNYSAGLPTAGMLLALLRGGVPVLGLTWLPLTDERFAAAEGGPLFRNGVALPQLQPSALSDAMIGFGAFNIDSRGRIPGAYRFELLGQLSRVSSRIRMHGSTGADLAYTAAGILDGAVVFGHHVWDNAAGVALVRAAGGVATDLRGDDWHVGSRSVLAAAPGVHAELLDILHSLGNPEERPEGGPRQ</sequence>
<dbReference type="PRINTS" id="PR00377">
    <property type="entry name" value="IMPHPHTASES"/>
</dbReference>
<dbReference type="Gene3D" id="3.30.540.10">
    <property type="entry name" value="Fructose-1,6-Bisphosphatase, subunit A, domain 1"/>
    <property type="match status" value="1"/>
</dbReference>
<dbReference type="Proteomes" id="UP001629744">
    <property type="component" value="Unassembled WGS sequence"/>
</dbReference>
<gene>
    <name evidence="6" type="ORF">ABEU19_004863</name>
</gene>
<name>A0ABW9G0X0_9NOCA</name>
<accession>A0ABW9G0X0</accession>
<evidence type="ECO:0000256" key="3">
    <source>
        <dbReference type="ARBA" id="ARBA00022723"/>
    </source>
</evidence>
<dbReference type="InterPro" id="IPR020550">
    <property type="entry name" value="Inositol_monophosphatase_CS"/>
</dbReference>